<dbReference type="GeneID" id="99985906"/>
<comment type="subcellular location">
    <subcellularLocation>
        <location evidence="1">Cell membrane</location>
        <topology evidence="1">Multi-pass membrane protein</topology>
    </subcellularLocation>
</comment>
<reference evidence="10" key="1">
    <citation type="submission" date="2016-10" db="EMBL/GenBank/DDBJ databases">
        <authorList>
            <person name="Varghese N."/>
            <person name="Submissions S."/>
        </authorList>
    </citation>
    <scope>NUCLEOTIDE SEQUENCE [LARGE SCALE GENOMIC DNA]</scope>
    <source>
        <strain evidence="10">CGMCC 1.12402</strain>
    </source>
</reference>
<dbReference type="GO" id="GO:0005886">
    <property type="term" value="C:plasma membrane"/>
    <property type="evidence" value="ECO:0007669"/>
    <property type="project" value="UniProtKB-SubCell"/>
</dbReference>
<feature type="domain" description="PhoU" evidence="8">
    <location>
        <begin position="360"/>
        <end position="448"/>
    </location>
</feature>
<evidence type="ECO:0000313" key="10">
    <source>
        <dbReference type="Proteomes" id="UP000199437"/>
    </source>
</evidence>
<dbReference type="Gene3D" id="1.20.58.220">
    <property type="entry name" value="Phosphate transport system protein phou homolog 2, domain 2"/>
    <property type="match status" value="1"/>
</dbReference>
<keyword evidence="2" id="KW-1003">Cell membrane</keyword>
<feature type="transmembrane region" description="Helical" evidence="7">
    <location>
        <begin position="88"/>
        <end position="107"/>
    </location>
</feature>
<feature type="coiled-coil region" evidence="6">
    <location>
        <begin position="377"/>
        <end position="404"/>
    </location>
</feature>
<dbReference type="OrthoDB" id="9763003at2"/>
<dbReference type="EMBL" id="FOIR01000001">
    <property type="protein sequence ID" value="SEW00326.1"/>
    <property type="molecule type" value="Genomic_DNA"/>
</dbReference>
<keyword evidence="3 7" id="KW-0812">Transmembrane</keyword>
<evidence type="ECO:0000256" key="2">
    <source>
        <dbReference type="ARBA" id="ARBA00022475"/>
    </source>
</evidence>
<dbReference type="GO" id="GO:0044341">
    <property type="term" value="P:sodium-dependent phosphate transport"/>
    <property type="evidence" value="ECO:0007669"/>
    <property type="project" value="InterPro"/>
</dbReference>
<keyword evidence="4 7" id="KW-1133">Transmembrane helix</keyword>
<dbReference type="PANTHER" id="PTHR10010:SF46">
    <property type="entry name" value="SODIUM-DEPENDENT PHOSPHATE TRANSPORT PROTEIN 2B"/>
    <property type="match status" value="1"/>
</dbReference>
<feature type="transmembrane region" description="Helical" evidence="7">
    <location>
        <begin position="179"/>
        <end position="197"/>
    </location>
</feature>
<feature type="transmembrane region" description="Helical" evidence="7">
    <location>
        <begin position="255"/>
        <end position="279"/>
    </location>
</feature>
<evidence type="ECO:0000256" key="5">
    <source>
        <dbReference type="ARBA" id="ARBA00023136"/>
    </source>
</evidence>
<evidence type="ECO:0000256" key="6">
    <source>
        <dbReference type="SAM" id="Coils"/>
    </source>
</evidence>
<dbReference type="GO" id="GO:0005436">
    <property type="term" value="F:sodium:phosphate symporter activity"/>
    <property type="evidence" value="ECO:0007669"/>
    <property type="project" value="InterPro"/>
</dbReference>
<evidence type="ECO:0000256" key="4">
    <source>
        <dbReference type="ARBA" id="ARBA00022989"/>
    </source>
</evidence>
<dbReference type="InterPro" id="IPR026022">
    <property type="entry name" value="PhoU_dom"/>
</dbReference>
<sequence length="565" mass="62408">MEYGILNIIELLGALGFFIYGMKVMSEGIQKAAGNKLRNILGTMTSNRYTGVLSGFLITAIVQSSSATTVMTVSFVNAGLITLVESAGVMMGANIGTTITAWLVSLLGFKVKVSAFALPLLAFAVPMMFSKKSNLKNWAEFMIGFSLLFMGLDALKGAVPDLKSNPEVLSFLAEYSNPGLFTRLLFVAAGTLLTIIVQSSSAAMSLTIVLCAQGLPIEIGAAMVLGENIGTTITAELASLVGNVHAKRSAKIHSMFNIIGVTWMVILLPYFIDMIHYVWPAPDVAEGADKFTLATFHTTFNALNVLIMIWFVPQLVRLAIKLVPSKSEEDEEFHLTYLGSQGAPLTAEVSIVEAQQEANKFSKITMKMMDLLKQQLVEQDEAKRAKLREKIAEYEEMTDEVEENIASFLVKVSEQSLTPEASVKVRSILSITTDLERIADIILRMSRDIYRGNKQKLKFSKTQHENIAKIFELIDQAFVVMTKHLEGTYGKVDISDAIDIEESINRMKSKLRKKHLKSTEKKEYDVKSGIIYKDLFFGAEKIGDHIINISEAIRGDFGKDDEDDE</sequence>
<feature type="transmembrane region" description="Helical" evidence="7">
    <location>
        <begin position="5"/>
        <end position="22"/>
    </location>
</feature>
<dbReference type="Pfam" id="PF01895">
    <property type="entry name" value="PhoU"/>
    <property type="match status" value="1"/>
</dbReference>
<proteinExistence type="predicted"/>
<keyword evidence="6" id="KW-0175">Coiled coil</keyword>
<gene>
    <name evidence="9" type="ORF">SAMN05216290_1174</name>
</gene>
<feature type="transmembrane region" description="Helical" evidence="7">
    <location>
        <begin position="52"/>
        <end position="76"/>
    </location>
</feature>
<dbReference type="STRING" id="1267423.SAMN05216290_1174"/>
<protein>
    <submittedName>
        <fullName evidence="9">Phosphate:Na+ symporter</fullName>
    </submittedName>
</protein>
<dbReference type="InterPro" id="IPR038078">
    <property type="entry name" value="PhoU-like_sf"/>
</dbReference>
<dbReference type="RefSeq" id="WP_090257578.1">
    <property type="nucleotide sequence ID" value="NZ_FOIR01000001.1"/>
</dbReference>
<dbReference type="SUPFAM" id="SSF109755">
    <property type="entry name" value="PhoU-like"/>
    <property type="match status" value="1"/>
</dbReference>
<feature type="transmembrane region" description="Helical" evidence="7">
    <location>
        <begin position="141"/>
        <end position="159"/>
    </location>
</feature>
<dbReference type="InterPro" id="IPR003841">
    <property type="entry name" value="Na/Pi_transpt"/>
</dbReference>
<dbReference type="NCBIfam" id="NF037997">
    <property type="entry name" value="Na_Pi_symport"/>
    <property type="match status" value="1"/>
</dbReference>
<evidence type="ECO:0000256" key="7">
    <source>
        <dbReference type="SAM" id="Phobius"/>
    </source>
</evidence>
<dbReference type="Pfam" id="PF02690">
    <property type="entry name" value="Na_Pi_cotrans"/>
    <property type="match status" value="2"/>
</dbReference>
<evidence type="ECO:0000259" key="8">
    <source>
        <dbReference type="Pfam" id="PF01895"/>
    </source>
</evidence>
<dbReference type="PANTHER" id="PTHR10010">
    <property type="entry name" value="SOLUTE CARRIER FAMILY 34 SODIUM PHOSPHATE , MEMBER 2-RELATED"/>
    <property type="match status" value="1"/>
</dbReference>
<dbReference type="Proteomes" id="UP000199437">
    <property type="component" value="Unassembled WGS sequence"/>
</dbReference>
<evidence type="ECO:0000256" key="1">
    <source>
        <dbReference type="ARBA" id="ARBA00004651"/>
    </source>
</evidence>
<accession>A0A1I0NG97</accession>
<name>A0A1I0NG97_9BACT</name>
<keyword evidence="10" id="KW-1185">Reference proteome</keyword>
<keyword evidence="5 7" id="KW-0472">Membrane</keyword>
<dbReference type="AlphaFoldDB" id="A0A1I0NG97"/>
<evidence type="ECO:0000256" key="3">
    <source>
        <dbReference type="ARBA" id="ARBA00022692"/>
    </source>
</evidence>
<feature type="transmembrane region" description="Helical" evidence="7">
    <location>
        <begin position="291"/>
        <end position="312"/>
    </location>
</feature>
<organism evidence="9 10">
    <name type="scientific">Roseivirga pacifica</name>
    <dbReference type="NCBI Taxonomy" id="1267423"/>
    <lineage>
        <taxon>Bacteria</taxon>
        <taxon>Pseudomonadati</taxon>
        <taxon>Bacteroidota</taxon>
        <taxon>Cytophagia</taxon>
        <taxon>Cytophagales</taxon>
        <taxon>Roseivirgaceae</taxon>
        <taxon>Roseivirga</taxon>
    </lineage>
</organism>
<evidence type="ECO:0000313" key="9">
    <source>
        <dbReference type="EMBL" id="SEW00326.1"/>
    </source>
</evidence>